<sequence length="316" mass="35537">MISSTKLKSIDFYRKIPRDLTEASISGAGLSIITAFFSMMFLFGMEFGDYLTLSTSTLVAVNKSKDGELLQIELNISFPTLSCEFASIDINDVLGTDRLNITKTIRKFSIDRNLIPTGTEYHPGPVPNVMKHEDEGDEEYSEGSASLTADTFLRYAQHYPILVVNFFAPWCYWSNHLKPSWEKKESHPGYPSIQFFCKGSDLWDEHGQHDNESYYGDQDTKTLVKRMEALVAPVPIESDKLAVGNKSGNATRDSKRPMPLTCGCRIKDFVHVKKVLGYLVISSRSESHSFDPSQMNISHVISHLSLSKKISSSRLK</sequence>
<dbReference type="PANTHER" id="PTHR10984:SF37">
    <property type="entry name" value="PROTEIN DISULFIDE-ISOMERASE 5-3"/>
    <property type="match status" value="1"/>
</dbReference>
<reference evidence="3 4" key="1">
    <citation type="journal article" date="2020" name="IScience">
        <title>Genome Sequencing of the Endangered Kingdonia uniflora (Circaeasteraceae, Ranunculales) Reveals Potential Mechanisms of Evolutionary Specialization.</title>
        <authorList>
            <person name="Sun Y."/>
            <person name="Deng T."/>
            <person name="Zhang A."/>
            <person name="Moore M.J."/>
            <person name="Landis J.B."/>
            <person name="Lin N."/>
            <person name="Zhang H."/>
            <person name="Zhang X."/>
            <person name="Huang J."/>
            <person name="Zhang X."/>
            <person name="Sun H."/>
            <person name="Wang H."/>
        </authorList>
    </citation>
    <scope>NUCLEOTIDE SEQUENCE [LARGE SCALE GENOMIC DNA]</scope>
    <source>
        <strain evidence="3">TB1705</strain>
        <tissue evidence="3">Leaf</tissue>
    </source>
</reference>
<dbReference type="PANTHER" id="PTHR10984">
    <property type="entry name" value="ENDOPLASMIC RETICULUM-GOLGI INTERMEDIATE COMPARTMENT PROTEIN"/>
    <property type="match status" value="1"/>
</dbReference>
<dbReference type="AlphaFoldDB" id="A0A7J7L1C5"/>
<dbReference type="GO" id="GO:0005783">
    <property type="term" value="C:endoplasmic reticulum"/>
    <property type="evidence" value="ECO:0007669"/>
    <property type="project" value="TreeGrafter"/>
</dbReference>
<accession>A0A7J7L1C5</accession>
<dbReference type="InterPro" id="IPR036249">
    <property type="entry name" value="Thioredoxin-like_sf"/>
</dbReference>
<feature type="transmembrane region" description="Helical" evidence="1">
    <location>
        <begin position="20"/>
        <end position="45"/>
    </location>
</feature>
<evidence type="ECO:0000313" key="3">
    <source>
        <dbReference type="EMBL" id="KAF6136421.1"/>
    </source>
</evidence>
<dbReference type="InterPro" id="IPR045888">
    <property type="entry name" value="Erv"/>
</dbReference>
<keyword evidence="4" id="KW-1185">Reference proteome</keyword>
<protein>
    <recommendedName>
        <fullName evidence="2">Endoplasmic reticulum vesicle transporter N-terminal domain-containing protein</fullName>
    </recommendedName>
</protein>
<gene>
    <name evidence="3" type="ORF">GIB67_019304</name>
</gene>
<proteinExistence type="predicted"/>
<dbReference type="GO" id="GO:0030134">
    <property type="term" value="C:COPII-coated ER to Golgi transport vesicle"/>
    <property type="evidence" value="ECO:0007669"/>
    <property type="project" value="TreeGrafter"/>
</dbReference>
<keyword evidence="1" id="KW-0472">Membrane</keyword>
<dbReference type="SUPFAM" id="SSF52833">
    <property type="entry name" value="Thioredoxin-like"/>
    <property type="match status" value="1"/>
</dbReference>
<evidence type="ECO:0000313" key="4">
    <source>
        <dbReference type="Proteomes" id="UP000541444"/>
    </source>
</evidence>
<organism evidence="3 4">
    <name type="scientific">Kingdonia uniflora</name>
    <dbReference type="NCBI Taxonomy" id="39325"/>
    <lineage>
        <taxon>Eukaryota</taxon>
        <taxon>Viridiplantae</taxon>
        <taxon>Streptophyta</taxon>
        <taxon>Embryophyta</taxon>
        <taxon>Tracheophyta</taxon>
        <taxon>Spermatophyta</taxon>
        <taxon>Magnoliopsida</taxon>
        <taxon>Ranunculales</taxon>
        <taxon>Circaeasteraceae</taxon>
        <taxon>Kingdonia</taxon>
    </lineage>
</organism>
<dbReference type="EMBL" id="JACGCM010002704">
    <property type="protein sequence ID" value="KAF6136421.1"/>
    <property type="molecule type" value="Genomic_DNA"/>
</dbReference>
<evidence type="ECO:0000256" key="1">
    <source>
        <dbReference type="SAM" id="Phobius"/>
    </source>
</evidence>
<evidence type="ECO:0000259" key="2">
    <source>
        <dbReference type="Pfam" id="PF13850"/>
    </source>
</evidence>
<dbReference type="Gene3D" id="3.40.30.10">
    <property type="entry name" value="Glutaredoxin"/>
    <property type="match status" value="1"/>
</dbReference>
<feature type="domain" description="Endoplasmic reticulum vesicle transporter N-terminal" evidence="2">
    <location>
        <begin position="7"/>
        <end position="97"/>
    </location>
</feature>
<dbReference type="CDD" id="cd02961">
    <property type="entry name" value="PDI_a_family"/>
    <property type="match status" value="1"/>
</dbReference>
<dbReference type="Proteomes" id="UP000541444">
    <property type="component" value="Unassembled WGS sequence"/>
</dbReference>
<keyword evidence="1" id="KW-1133">Transmembrane helix</keyword>
<name>A0A7J7L1C5_9MAGN</name>
<dbReference type="OrthoDB" id="72053at2759"/>
<dbReference type="InterPro" id="IPR039542">
    <property type="entry name" value="Erv_N"/>
</dbReference>
<keyword evidence="1" id="KW-0812">Transmembrane</keyword>
<comment type="caution">
    <text evidence="3">The sequence shown here is derived from an EMBL/GenBank/DDBJ whole genome shotgun (WGS) entry which is preliminary data.</text>
</comment>
<dbReference type="Pfam" id="PF13850">
    <property type="entry name" value="ERGIC_N"/>
    <property type="match status" value="1"/>
</dbReference>